<dbReference type="Gene3D" id="1.10.10.2910">
    <property type="match status" value="1"/>
</dbReference>
<feature type="domain" description="IrrE N-terminal-like" evidence="1">
    <location>
        <begin position="79"/>
        <end position="169"/>
    </location>
</feature>
<dbReference type="PANTHER" id="PTHR43236:SF2">
    <property type="entry name" value="BLL0069 PROTEIN"/>
    <property type="match status" value="1"/>
</dbReference>
<keyword evidence="3" id="KW-1185">Reference proteome</keyword>
<reference evidence="2 3" key="1">
    <citation type="submission" date="2008-06" db="EMBL/GenBank/DDBJ databases">
        <title>Complete sequence of Chloroherpeton thalassium ATCC 35110.</title>
        <authorList>
            <consortium name="US DOE Joint Genome Institute"/>
            <person name="Lucas S."/>
            <person name="Copeland A."/>
            <person name="Lapidus A."/>
            <person name="Glavina del Rio T."/>
            <person name="Dalin E."/>
            <person name="Tice H."/>
            <person name="Bruce D."/>
            <person name="Goodwin L."/>
            <person name="Pitluck S."/>
            <person name="Schmutz J."/>
            <person name="Larimer F."/>
            <person name="Land M."/>
            <person name="Hauser L."/>
            <person name="Kyrpides N."/>
            <person name="Mikhailova N."/>
            <person name="Liu Z."/>
            <person name="Li T."/>
            <person name="Zhao F."/>
            <person name="Overmann J."/>
            <person name="Bryant D.A."/>
            <person name="Richardson P."/>
        </authorList>
    </citation>
    <scope>NUCLEOTIDE SEQUENCE [LARGE SCALE GENOMIC DNA]</scope>
    <source>
        <strain evidence="3">ATCC 35110 / GB-78</strain>
    </source>
</reference>
<dbReference type="InterPro" id="IPR052345">
    <property type="entry name" value="Rad_response_metalloprotease"/>
</dbReference>
<dbReference type="KEGG" id="cts:Ctha_2122"/>
<sequence length="295" mass="33774">MTFLTNLPIKREEEIAELAEFIAEEYGAAGRVDPLSIAKRKKISFSFGHYEEAFDGMLECENKSFHIYCNIDRVGEYYEPRAKFTIAHELGHYFIDEHRNALLSNFASPHPSICEHESEMPIEREADCFASYLLMPRPYFKSKAHALPIGMKGILALKWYFNTSITSTALRYVGLNIRPFLFLLWRKNQIIRAHSSCPEIMDLFGDLIVQRKILPSSSATIQALSGARAREDKFFESEISADHWFESPKEHTLVDVLLYEQSISLGKYGAITLLIPNEETVSHLNEKFILQGKAV</sequence>
<dbReference type="AlphaFoldDB" id="B3QVH4"/>
<dbReference type="PANTHER" id="PTHR43236">
    <property type="entry name" value="ANTITOXIN HIGA1"/>
    <property type="match status" value="1"/>
</dbReference>
<dbReference type="Proteomes" id="UP000001208">
    <property type="component" value="Chromosome"/>
</dbReference>
<protein>
    <recommendedName>
        <fullName evidence="1">IrrE N-terminal-like domain-containing protein</fullName>
    </recommendedName>
</protein>
<evidence type="ECO:0000313" key="3">
    <source>
        <dbReference type="Proteomes" id="UP000001208"/>
    </source>
</evidence>
<dbReference type="eggNOG" id="COG2856">
    <property type="taxonomic scope" value="Bacteria"/>
</dbReference>
<dbReference type="STRING" id="517418.Ctha_2122"/>
<evidence type="ECO:0000259" key="1">
    <source>
        <dbReference type="Pfam" id="PF06114"/>
    </source>
</evidence>
<accession>B3QVH4</accession>
<evidence type="ECO:0000313" key="2">
    <source>
        <dbReference type="EMBL" id="ACF14574.1"/>
    </source>
</evidence>
<dbReference type="InterPro" id="IPR010359">
    <property type="entry name" value="IrrE_HExxH"/>
</dbReference>
<gene>
    <name evidence="2" type="ordered locus">Ctha_2122</name>
</gene>
<dbReference type="EMBL" id="CP001100">
    <property type="protein sequence ID" value="ACF14574.1"/>
    <property type="molecule type" value="Genomic_DNA"/>
</dbReference>
<proteinExistence type="predicted"/>
<name>B3QVH4_CHLT3</name>
<dbReference type="Pfam" id="PF06114">
    <property type="entry name" value="Peptidase_M78"/>
    <property type="match status" value="1"/>
</dbReference>
<dbReference type="HOGENOM" id="CLU_1022234_0_0_10"/>
<organism evidence="2 3">
    <name type="scientific">Chloroherpeton thalassium (strain ATCC 35110 / GB-78)</name>
    <dbReference type="NCBI Taxonomy" id="517418"/>
    <lineage>
        <taxon>Bacteria</taxon>
        <taxon>Pseudomonadati</taxon>
        <taxon>Chlorobiota</taxon>
        <taxon>Chlorobiia</taxon>
        <taxon>Chlorobiales</taxon>
        <taxon>Chloroherpetonaceae</taxon>
        <taxon>Chloroherpeton</taxon>
    </lineage>
</organism>